<evidence type="ECO:0000313" key="1">
    <source>
        <dbReference type="EMBL" id="MBD2317774.1"/>
    </source>
</evidence>
<protein>
    <submittedName>
        <fullName evidence="1">Uncharacterized protein</fullName>
    </submittedName>
</protein>
<evidence type="ECO:0000313" key="2">
    <source>
        <dbReference type="Proteomes" id="UP000618445"/>
    </source>
</evidence>
<dbReference type="RefSeq" id="WP_190578592.1">
    <property type="nucleotide sequence ID" value="NZ_CAWPQU010000011.1"/>
</dbReference>
<accession>A0ABR8CE28</accession>
<comment type="caution">
    <text evidence="1">The sequence shown here is derived from an EMBL/GenBank/DDBJ whole genome shotgun (WGS) entry which is preliminary data.</text>
</comment>
<name>A0ABR8CE28_9CYAN</name>
<dbReference type="Proteomes" id="UP000618445">
    <property type="component" value="Unassembled WGS sequence"/>
</dbReference>
<sequence length="128" mass="14370">MNIRLLIALILPAHYKILFHLAHYIAILQELELQNKDFFLNSISPQVLSIDLTSIQISGDIDKDTSSWILSNLASEHHTTSATLKLSVVLIEHSDITSPLLSKDPHTLGGRYIKKIFDTAIAILTRQK</sequence>
<dbReference type="EMBL" id="JACJQY010000019">
    <property type="protein sequence ID" value="MBD2317774.1"/>
    <property type="molecule type" value="Genomic_DNA"/>
</dbReference>
<proteinExistence type="predicted"/>
<gene>
    <name evidence="1" type="ORF">H6G05_13080</name>
</gene>
<organism evidence="1 2">
    <name type="scientific">Phormidium tenue FACHB-1050</name>
    <dbReference type="NCBI Taxonomy" id="2692857"/>
    <lineage>
        <taxon>Bacteria</taxon>
        <taxon>Bacillati</taxon>
        <taxon>Cyanobacteriota</taxon>
        <taxon>Cyanophyceae</taxon>
        <taxon>Oscillatoriophycideae</taxon>
        <taxon>Oscillatoriales</taxon>
        <taxon>Oscillatoriaceae</taxon>
        <taxon>Phormidium</taxon>
    </lineage>
</organism>
<reference evidence="1 2" key="1">
    <citation type="journal article" date="2020" name="ISME J.">
        <title>Comparative genomics reveals insights into cyanobacterial evolution and habitat adaptation.</title>
        <authorList>
            <person name="Chen M.Y."/>
            <person name="Teng W.K."/>
            <person name="Zhao L."/>
            <person name="Hu C.X."/>
            <person name="Zhou Y.K."/>
            <person name="Han B.P."/>
            <person name="Song L.R."/>
            <person name="Shu W.S."/>
        </authorList>
    </citation>
    <scope>NUCLEOTIDE SEQUENCE [LARGE SCALE GENOMIC DNA]</scope>
    <source>
        <strain evidence="1 2">FACHB-1050</strain>
    </source>
</reference>
<keyword evidence="2" id="KW-1185">Reference proteome</keyword>